<sequence length="529" mass="61188">MAFVSNSENAFFTYIWVIENFSKRFLDDIKSPSFIVDSMEETTWHLILYRYIGWIGIRIVRQAKHGGPEIIQSNYELSVLNSNGYPSIRKENKNCFKKGDYFDCSFFIDLYKPAEVWKALSPNETLTVRCQMWRGEKKISPNADLCFARSVLGLERSTFTWSIRKFKSLQPGQKRSIILQSSFKGGPAPVLSISFRNICEQDTMSIDIFSGTGLKRYVFECEISLLDIEGKVVNTFKRSSDFDSGSIQKHITKYNRMIDCHSLNDILTLRCTYQIHFGIVLSRIEDYRRFSYLAVEDVVPAMDTGFFEKTAPCCPLMKDFTELYQGIQCDVNLRVGTESFPAHKNVLSIRSSVFKAMFRSDVRERMSNDVTVYGVDADTLQRLLHYIYTDKVEEPLLDSAMKLYIAAVHYKLSDLRNKCATLLKAKLCKYNIIDILDLADRYDDEYLKMAVEYFISAHPTEFFSFDEWENIKKSLLRNVLRMLFPFFFLGKSLDGIRISNCHLQCQRRPVEGSCKMSLPPPSSSLIDRV</sequence>
<dbReference type="CDD" id="cd18186">
    <property type="entry name" value="BTB_POZ_ZBTB_KLHL-like"/>
    <property type="match status" value="1"/>
</dbReference>
<dbReference type="CDD" id="cd14733">
    <property type="entry name" value="BACK"/>
    <property type="match status" value="1"/>
</dbReference>
<dbReference type="SMART" id="SM00225">
    <property type="entry name" value="BTB"/>
    <property type="match status" value="1"/>
</dbReference>
<dbReference type="InterPro" id="IPR000210">
    <property type="entry name" value="BTB/POZ_dom"/>
</dbReference>
<dbReference type="PROSITE" id="PS50097">
    <property type="entry name" value="BTB"/>
    <property type="match status" value="1"/>
</dbReference>
<feature type="domain" description="BTB" evidence="1">
    <location>
        <begin position="329"/>
        <end position="396"/>
    </location>
</feature>
<name>A0A8X6UPB8_NEPPI</name>
<evidence type="ECO:0000313" key="3">
    <source>
        <dbReference type="Proteomes" id="UP000887013"/>
    </source>
</evidence>
<dbReference type="OrthoDB" id="6412608at2759"/>
<evidence type="ECO:0000259" key="1">
    <source>
        <dbReference type="PROSITE" id="PS50097"/>
    </source>
</evidence>
<keyword evidence="3" id="KW-1185">Reference proteome</keyword>
<dbReference type="EMBL" id="BMAW01085748">
    <property type="protein sequence ID" value="GFU44296.1"/>
    <property type="molecule type" value="Genomic_DNA"/>
</dbReference>
<dbReference type="Proteomes" id="UP000887013">
    <property type="component" value="Unassembled WGS sequence"/>
</dbReference>
<dbReference type="InterPro" id="IPR002083">
    <property type="entry name" value="MATH/TRAF_dom"/>
</dbReference>
<dbReference type="GO" id="GO:0030163">
    <property type="term" value="P:protein catabolic process"/>
    <property type="evidence" value="ECO:0007669"/>
    <property type="project" value="UniProtKB-ARBA"/>
</dbReference>
<dbReference type="SUPFAM" id="SSF54695">
    <property type="entry name" value="POZ domain"/>
    <property type="match status" value="1"/>
</dbReference>
<reference evidence="2" key="1">
    <citation type="submission" date="2020-08" db="EMBL/GenBank/DDBJ databases">
        <title>Multicomponent nature underlies the extraordinary mechanical properties of spider dragline silk.</title>
        <authorList>
            <person name="Kono N."/>
            <person name="Nakamura H."/>
            <person name="Mori M."/>
            <person name="Yoshida Y."/>
            <person name="Ohtoshi R."/>
            <person name="Malay A.D."/>
            <person name="Moran D.A.P."/>
            <person name="Tomita M."/>
            <person name="Numata K."/>
            <person name="Arakawa K."/>
        </authorList>
    </citation>
    <scope>NUCLEOTIDE SEQUENCE</scope>
</reference>
<dbReference type="InterPro" id="IPR008974">
    <property type="entry name" value="TRAF-like"/>
</dbReference>
<dbReference type="SUPFAM" id="SSF49599">
    <property type="entry name" value="TRAF domain-like"/>
    <property type="match status" value="1"/>
</dbReference>
<evidence type="ECO:0000313" key="2">
    <source>
        <dbReference type="EMBL" id="GFU44296.1"/>
    </source>
</evidence>
<proteinExistence type="predicted"/>
<protein>
    <submittedName>
        <fullName evidence="2">TD and POZ domain-containing protein 4</fullName>
    </submittedName>
</protein>
<dbReference type="PANTHER" id="PTHR24413">
    <property type="entry name" value="SPECKLE-TYPE POZ PROTEIN"/>
    <property type="match status" value="1"/>
</dbReference>
<dbReference type="Pfam" id="PF00651">
    <property type="entry name" value="BTB"/>
    <property type="match status" value="1"/>
</dbReference>
<dbReference type="InterPro" id="IPR011333">
    <property type="entry name" value="SKP1/BTB/POZ_sf"/>
</dbReference>
<dbReference type="Gene3D" id="1.25.40.420">
    <property type="match status" value="1"/>
</dbReference>
<dbReference type="Gene3D" id="2.60.210.10">
    <property type="entry name" value="Apoptosis, Tumor Necrosis Factor Receptor Associated Protein 2, Chain A"/>
    <property type="match status" value="1"/>
</dbReference>
<dbReference type="CDD" id="cd00121">
    <property type="entry name" value="MATH"/>
    <property type="match status" value="1"/>
</dbReference>
<accession>A0A8X6UPB8</accession>
<gene>
    <name evidence="2" type="primary">Tdpoz4_36</name>
    <name evidence="2" type="ORF">NPIL_610881</name>
</gene>
<comment type="caution">
    <text evidence="2">The sequence shown here is derived from an EMBL/GenBank/DDBJ whole genome shotgun (WGS) entry which is preliminary data.</text>
</comment>
<organism evidence="2 3">
    <name type="scientific">Nephila pilipes</name>
    <name type="common">Giant wood spider</name>
    <name type="synonym">Nephila maculata</name>
    <dbReference type="NCBI Taxonomy" id="299642"/>
    <lineage>
        <taxon>Eukaryota</taxon>
        <taxon>Metazoa</taxon>
        <taxon>Ecdysozoa</taxon>
        <taxon>Arthropoda</taxon>
        <taxon>Chelicerata</taxon>
        <taxon>Arachnida</taxon>
        <taxon>Araneae</taxon>
        <taxon>Araneomorphae</taxon>
        <taxon>Entelegynae</taxon>
        <taxon>Araneoidea</taxon>
        <taxon>Nephilidae</taxon>
        <taxon>Nephila</taxon>
    </lineage>
</organism>
<dbReference type="Gene3D" id="3.30.710.10">
    <property type="entry name" value="Potassium Channel Kv1.1, Chain A"/>
    <property type="match status" value="1"/>
</dbReference>
<dbReference type="AlphaFoldDB" id="A0A8X6UPB8"/>